<accession>A0A9W4X2T7</accession>
<protein>
    <submittedName>
        <fullName evidence="1">5920_t:CDS:1</fullName>
    </submittedName>
</protein>
<gene>
    <name evidence="1" type="ORF">FWILDA_LOCUS18305</name>
</gene>
<dbReference type="EMBL" id="CAMKVN010017314">
    <property type="protein sequence ID" value="CAI2197898.1"/>
    <property type="molecule type" value="Genomic_DNA"/>
</dbReference>
<organism evidence="1 2">
    <name type="scientific">Funneliformis geosporum</name>
    <dbReference type="NCBI Taxonomy" id="1117311"/>
    <lineage>
        <taxon>Eukaryota</taxon>
        <taxon>Fungi</taxon>
        <taxon>Fungi incertae sedis</taxon>
        <taxon>Mucoromycota</taxon>
        <taxon>Glomeromycotina</taxon>
        <taxon>Glomeromycetes</taxon>
        <taxon>Glomerales</taxon>
        <taxon>Glomeraceae</taxon>
        <taxon>Funneliformis</taxon>
    </lineage>
</organism>
<sequence>KLDEALTQTINARLFYEKYKSLLDEAKQIHQEKYAPLWSEIYNNEATTSEEQEQLRQLEEIMKNAWGKLEKAINELFKGKIDTYLQEYPKSKTLKRIKSHNKKALNSSNDQEVFKLVVRLAYHLDTIVNISKYVKNEEEKKYWLEIPKELFENTIGAKGFWLVPVPGQVRRTSQG</sequence>
<name>A0A9W4X2T7_9GLOM</name>
<evidence type="ECO:0000313" key="2">
    <source>
        <dbReference type="Proteomes" id="UP001153678"/>
    </source>
</evidence>
<keyword evidence="2" id="KW-1185">Reference proteome</keyword>
<comment type="caution">
    <text evidence="1">The sequence shown here is derived from an EMBL/GenBank/DDBJ whole genome shotgun (WGS) entry which is preliminary data.</text>
</comment>
<evidence type="ECO:0000313" key="1">
    <source>
        <dbReference type="EMBL" id="CAI2197898.1"/>
    </source>
</evidence>
<feature type="non-terminal residue" evidence="1">
    <location>
        <position position="1"/>
    </location>
</feature>
<reference evidence="1" key="1">
    <citation type="submission" date="2022-08" db="EMBL/GenBank/DDBJ databases">
        <authorList>
            <person name="Kallberg Y."/>
            <person name="Tangrot J."/>
            <person name="Rosling A."/>
        </authorList>
    </citation>
    <scope>NUCLEOTIDE SEQUENCE</scope>
    <source>
        <strain evidence="1">Wild A</strain>
    </source>
</reference>
<proteinExistence type="predicted"/>
<dbReference type="OrthoDB" id="10563956at2759"/>
<dbReference type="AlphaFoldDB" id="A0A9W4X2T7"/>
<dbReference type="Proteomes" id="UP001153678">
    <property type="component" value="Unassembled WGS sequence"/>
</dbReference>